<keyword evidence="3" id="KW-1185">Reference proteome</keyword>
<evidence type="ECO:0000313" key="2">
    <source>
        <dbReference type="EMBL" id="CAG9324003.1"/>
    </source>
</evidence>
<name>A0AAU9JE18_9CILI</name>
<dbReference type="AlphaFoldDB" id="A0AAU9JE18"/>
<evidence type="ECO:0000313" key="3">
    <source>
        <dbReference type="Proteomes" id="UP001162131"/>
    </source>
</evidence>
<sequence length="160" mass="18571">MAAFPTNLRDALIIQAQKESDAYLLYMQGSAWFGVRHLTGIAKKLRSEANDERTHFESIIDYLTLRDQHIHLVGSQMMELNWSDEASVFEFFLNLERGNTKSISEVYALARQVGEYDTEKFLSDMLSKQIQSTNEWEGLFERLKSFTQLPGLIWHLDSLF</sequence>
<feature type="domain" description="Ferritin-like diiron" evidence="1">
    <location>
        <begin position="2"/>
        <end position="147"/>
    </location>
</feature>
<dbReference type="Gene3D" id="1.20.1260.10">
    <property type="match status" value="1"/>
</dbReference>
<evidence type="ECO:0000259" key="1">
    <source>
        <dbReference type="PROSITE" id="PS50905"/>
    </source>
</evidence>
<organism evidence="2 3">
    <name type="scientific">Blepharisma stoltei</name>
    <dbReference type="NCBI Taxonomy" id="1481888"/>
    <lineage>
        <taxon>Eukaryota</taxon>
        <taxon>Sar</taxon>
        <taxon>Alveolata</taxon>
        <taxon>Ciliophora</taxon>
        <taxon>Postciliodesmatophora</taxon>
        <taxon>Heterotrichea</taxon>
        <taxon>Heterotrichida</taxon>
        <taxon>Blepharismidae</taxon>
        <taxon>Blepharisma</taxon>
    </lineage>
</organism>
<dbReference type="Proteomes" id="UP001162131">
    <property type="component" value="Unassembled WGS sequence"/>
</dbReference>
<gene>
    <name evidence="2" type="ORF">BSTOLATCC_MIC35025</name>
</gene>
<dbReference type="InterPro" id="IPR008331">
    <property type="entry name" value="Ferritin_DPS_dom"/>
</dbReference>
<dbReference type="EMBL" id="CAJZBQ010000035">
    <property type="protein sequence ID" value="CAG9324003.1"/>
    <property type="molecule type" value="Genomic_DNA"/>
</dbReference>
<accession>A0AAU9JE18</accession>
<dbReference type="Pfam" id="PF00210">
    <property type="entry name" value="Ferritin"/>
    <property type="match status" value="1"/>
</dbReference>
<dbReference type="PROSITE" id="PS50905">
    <property type="entry name" value="FERRITIN_LIKE"/>
    <property type="match status" value="1"/>
</dbReference>
<dbReference type="GO" id="GO:0008199">
    <property type="term" value="F:ferric iron binding"/>
    <property type="evidence" value="ECO:0007669"/>
    <property type="project" value="InterPro"/>
</dbReference>
<proteinExistence type="predicted"/>
<dbReference type="SUPFAM" id="SSF47240">
    <property type="entry name" value="Ferritin-like"/>
    <property type="match status" value="1"/>
</dbReference>
<dbReference type="InterPro" id="IPR009040">
    <property type="entry name" value="Ferritin-like_diiron"/>
</dbReference>
<comment type="caution">
    <text evidence="2">The sequence shown here is derived from an EMBL/GenBank/DDBJ whole genome shotgun (WGS) entry which is preliminary data.</text>
</comment>
<dbReference type="InterPro" id="IPR009078">
    <property type="entry name" value="Ferritin-like_SF"/>
</dbReference>
<protein>
    <recommendedName>
        <fullName evidence="1">Ferritin-like diiron domain-containing protein</fullName>
    </recommendedName>
</protein>
<dbReference type="InterPro" id="IPR012347">
    <property type="entry name" value="Ferritin-like"/>
</dbReference>
<reference evidence="2" key="1">
    <citation type="submission" date="2021-09" db="EMBL/GenBank/DDBJ databases">
        <authorList>
            <consortium name="AG Swart"/>
            <person name="Singh M."/>
            <person name="Singh A."/>
            <person name="Seah K."/>
            <person name="Emmerich C."/>
        </authorList>
    </citation>
    <scope>NUCLEOTIDE SEQUENCE</scope>
    <source>
        <strain evidence="2">ATCC30299</strain>
    </source>
</reference>